<keyword evidence="1" id="KW-0812">Transmembrane</keyword>
<accession>A0A6S5U827</accession>
<dbReference type="AlphaFoldDB" id="A0A6S5U827"/>
<gene>
    <name evidence="3" type="ORF">WP8W18C01_49800</name>
</gene>
<dbReference type="EMBL" id="AP022227">
    <property type="protein sequence ID" value="BBT42639.1"/>
    <property type="molecule type" value="Genomic_DNA"/>
</dbReference>
<sequence length="413" mass="45591">MQRVTRDTSPAQDDPKPLEHAMAIIVRHFPPSIAHLFATPRTGQGGVREWWSELEGQPRRFHELDADQQQALLALYEQRQDAVRQLIGELQGRGQHEEATVLQRLIGPANVDNLYSINGYPLVVRWGQPVPPSATAPVPPPPPPAPVPVRRRWIWLPWLLLPLLGLLLLALALWFGWPYLQRWLDTRSVQQPYACVTDAQVQPPEFAVVLDTSGSMRLSVEATAEDEQWFFQYINDLAVDPQRLAQITRAPVRMDVAKASLTHLIEDLHPAIDMRVVTFDGCRAPLDHGVFTPAQRPTLIQGIQALEPNDGTALSASLDVAARAMDGRTRDGMIVMFVDGPDGCGQNACAVAERIAREQPRLRVNLINISNNSQANCIAESTGGRVYSADNASQMAAALKQASQEVSSSANCD</sequence>
<evidence type="ECO:0000256" key="1">
    <source>
        <dbReference type="SAM" id="Phobius"/>
    </source>
</evidence>
<dbReference type="SUPFAM" id="SSF53300">
    <property type="entry name" value="vWA-like"/>
    <property type="match status" value="1"/>
</dbReference>
<keyword evidence="1" id="KW-1133">Transmembrane helix</keyword>
<feature type="transmembrane region" description="Helical" evidence="1">
    <location>
        <begin position="158"/>
        <end position="180"/>
    </location>
</feature>
<evidence type="ECO:0000259" key="2">
    <source>
        <dbReference type="SMART" id="SM00327"/>
    </source>
</evidence>
<dbReference type="InterPro" id="IPR002035">
    <property type="entry name" value="VWF_A"/>
</dbReference>
<dbReference type="SMART" id="SM00327">
    <property type="entry name" value="VWA"/>
    <property type="match status" value="1"/>
</dbReference>
<dbReference type="Pfam" id="PF13519">
    <property type="entry name" value="VWA_2"/>
    <property type="match status" value="1"/>
</dbReference>
<dbReference type="InterPro" id="IPR036465">
    <property type="entry name" value="vWFA_dom_sf"/>
</dbReference>
<dbReference type="Gene3D" id="3.40.50.410">
    <property type="entry name" value="von Willebrand factor, type A domain"/>
    <property type="match status" value="1"/>
</dbReference>
<evidence type="ECO:0000313" key="4">
    <source>
        <dbReference type="Proteomes" id="UP000515680"/>
    </source>
</evidence>
<dbReference type="Proteomes" id="UP000515680">
    <property type="component" value="Chromosome"/>
</dbReference>
<reference evidence="3 4" key="1">
    <citation type="submission" date="2019-12" db="EMBL/GenBank/DDBJ databases">
        <title>complete genome sequences of Pseudomonas putida str. WP8-W18-CRE-01 isolated from wastewater treatment plant effluent.</title>
        <authorList>
            <person name="Sekizuka T."/>
            <person name="Itokawa K."/>
            <person name="Yatsu K."/>
            <person name="Inamine Y."/>
            <person name="Kuroda M."/>
        </authorList>
    </citation>
    <scope>NUCLEOTIDE SEQUENCE [LARGE SCALE GENOMIC DNA]</scope>
    <source>
        <strain evidence="3 4">WP8-W18-CRE-01</strain>
    </source>
</reference>
<feature type="domain" description="VWFA" evidence="2">
    <location>
        <begin position="203"/>
        <end position="400"/>
    </location>
</feature>
<keyword evidence="1" id="KW-0472">Membrane</keyword>
<evidence type="ECO:0000313" key="3">
    <source>
        <dbReference type="EMBL" id="BBT42639.1"/>
    </source>
</evidence>
<protein>
    <recommendedName>
        <fullName evidence="2">VWFA domain-containing protein</fullName>
    </recommendedName>
</protein>
<organism evidence="3 4">
    <name type="scientific">Pseudomonas putida</name>
    <name type="common">Arthrobacter siderocapsulatus</name>
    <dbReference type="NCBI Taxonomy" id="303"/>
    <lineage>
        <taxon>Bacteria</taxon>
        <taxon>Pseudomonadati</taxon>
        <taxon>Pseudomonadota</taxon>
        <taxon>Gammaproteobacteria</taxon>
        <taxon>Pseudomonadales</taxon>
        <taxon>Pseudomonadaceae</taxon>
        <taxon>Pseudomonas</taxon>
    </lineage>
</organism>
<dbReference type="RefSeq" id="WP_182816745.1">
    <property type="nucleotide sequence ID" value="NZ_AP022227.1"/>
</dbReference>
<proteinExistence type="predicted"/>
<name>A0A6S5U827_PSEPU</name>